<dbReference type="Proteomes" id="UP000275461">
    <property type="component" value="Unassembled WGS sequence"/>
</dbReference>
<evidence type="ECO:0000313" key="3">
    <source>
        <dbReference type="Proteomes" id="UP000275461"/>
    </source>
</evidence>
<reference evidence="2 3" key="1">
    <citation type="submission" date="2018-10" db="EMBL/GenBank/DDBJ databases">
        <title>Genomic Encyclopedia of Type Strains, Phase IV (KMG-IV): sequencing the most valuable type-strain genomes for metagenomic binning, comparative biology and taxonomic classification.</title>
        <authorList>
            <person name="Goeker M."/>
        </authorList>
    </citation>
    <scope>NUCLEOTIDE SEQUENCE [LARGE SCALE GENOMIC DNA]</scope>
    <source>
        <strain evidence="2 3">DSM 12769</strain>
    </source>
</reference>
<organism evidence="2 3">
    <name type="scientific">Alkalispirillum mobile</name>
    <dbReference type="NCBI Taxonomy" id="85925"/>
    <lineage>
        <taxon>Bacteria</taxon>
        <taxon>Pseudomonadati</taxon>
        <taxon>Pseudomonadota</taxon>
        <taxon>Gammaproteobacteria</taxon>
        <taxon>Chromatiales</taxon>
        <taxon>Ectothiorhodospiraceae</taxon>
        <taxon>Alkalispirillum</taxon>
    </lineage>
</organism>
<keyword evidence="3" id="KW-1185">Reference proteome</keyword>
<feature type="transmembrane region" description="Helical" evidence="1">
    <location>
        <begin position="30"/>
        <end position="50"/>
    </location>
</feature>
<comment type="caution">
    <text evidence="2">The sequence shown here is derived from an EMBL/GenBank/DDBJ whole genome shotgun (WGS) entry which is preliminary data.</text>
</comment>
<keyword evidence="1" id="KW-1133">Transmembrane helix</keyword>
<accession>A0A498C724</accession>
<evidence type="ECO:0000313" key="2">
    <source>
        <dbReference type="EMBL" id="RLK50869.1"/>
    </source>
</evidence>
<dbReference type="EMBL" id="RCDA01000001">
    <property type="protein sequence ID" value="RLK50869.1"/>
    <property type="molecule type" value="Genomic_DNA"/>
</dbReference>
<dbReference type="RefSeq" id="WP_121441325.1">
    <property type="nucleotide sequence ID" value="NZ_RCDA01000001.1"/>
</dbReference>
<feature type="transmembrane region" description="Helical" evidence="1">
    <location>
        <begin position="7"/>
        <end position="24"/>
    </location>
</feature>
<keyword evidence="1" id="KW-0472">Membrane</keyword>
<evidence type="ECO:0000256" key="1">
    <source>
        <dbReference type="SAM" id="Phobius"/>
    </source>
</evidence>
<keyword evidence="1" id="KW-0812">Transmembrane</keyword>
<proteinExistence type="predicted"/>
<dbReference type="AlphaFoldDB" id="A0A498C724"/>
<sequence>MTLNRMTLGHIFLGLSVLVLFFVGPLWERLGVGVLVLWVLLAGVGMYFFLSDRSEEPPGPQ</sequence>
<name>A0A498C724_9GAMM</name>
<gene>
    <name evidence="2" type="ORF">DFR31_0778</name>
</gene>
<protein>
    <submittedName>
        <fullName evidence="2">Uncharacterized protein</fullName>
    </submittedName>
</protein>